<reference evidence="1 2" key="1">
    <citation type="submission" date="2018-07" db="EMBL/GenBank/DDBJ databases">
        <title>Anaerosacharophilus polymeroproducens gen. nov. sp. nov., an anaerobic bacterium isolated from salt field.</title>
        <authorList>
            <person name="Kim W."/>
            <person name="Yang S.-H."/>
            <person name="Oh J."/>
            <person name="Lee J.-H."/>
            <person name="Kwon K.K."/>
        </authorList>
    </citation>
    <scope>NUCLEOTIDE SEQUENCE [LARGE SCALE GENOMIC DNA]</scope>
    <source>
        <strain evidence="1 2">MCWD5</strain>
    </source>
</reference>
<name>A0A371AQX7_9FIRM</name>
<accession>A0A371AQX7</accession>
<dbReference type="EMBL" id="QRCT01000050">
    <property type="protein sequence ID" value="RDU21932.1"/>
    <property type="molecule type" value="Genomic_DNA"/>
</dbReference>
<evidence type="ECO:0000313" key="2">
    <source>
        <dbReference type="Proteomes" id="UP000255036"/>
    </source>
</evidence>
<dbReference type="Proteomes" id="UP000255036">
    <property type="component" value="Unassembled WGS sequence"/>
</dbReference>
<evidence type="ECO:0000313" key="1">
    <source>
        <dbReference type="EMBL" id="RDU21932.1"/>
    </source>
</evidence>
<keyword evidence="2" id="KW-1185">Reference proteome</keyword>
<comment type="caution">
    <text evidence="1">The sequence shown here is derived from an EMBL/GenBank/DDBJ whole genome shotgun (WGS) entry which is preliminary data.</text>
</comment>
<organism evidence="1 2">
    <name type="scientific">Anaerosacchariphilus polymeriproducens</name>
    <dbReference type="NCBI Taxonomy" id="1812858"/>
    <lineage>
        <taxon>Bacteria</taxon>
        <taxon>Bacillati</taxon>
        <taxon>Bacillota</taxon>
        <taxon>Clostridia</taxon>
        <taxon>Lachnospirales</taxon>
        <taxon>Lachnospiraceae</taxon>
        <taxon>Anaerosacchariphilus</taxon>
    </lineage>
</organism>
<evidence type="ECO:0008006" key="3">
    <source>
        <dbReference type="Google" id="ProtNLM"/>
    </source>
</evidence>
<dbReference type="AlphaFoldDB" id="A0A371AQX7"/>
<dbReference type="RefSeq" id="WP_115483095.1">
    <property type="nucleotide sequence ID" value="NZ_QRCT01000050.1"/>
</dbReference>
<sequence length="67" mass="7626">MVNIWDFANSSIVKLRTIEGNEYKGKVVCVDDAEEDEEVTEDSITIDVKGKYIGFNQSEIEIIEEVK</sequence>
<protein>
    <recommendedName>
        <fullName evidence="3">LSM domain protein</fullName>
    </recommendedName>
</protein>
<gene>
    <name evidence="1" type="ORF">DWV06_15455</name>
</gene>
<proteinExistence type="predicted"/>